<dbReference type="PANTHER" id="PTHR13322:SF2">
    <property type="entry name" value="INTEGRATOR COMPLEX SUBUNIT 7"/>
    <property type="match status" value="1"/>
</dbReference>
<evidence type="ECO:0000256" key="1">
    <source>
        <dbReference type="SAM" id="MobiDB-lite"/>
    </source>
</evidence>
<protein>
    <recommendedName>
        <fullName evidence="6">Integrator complex subunit 7</fullName>
    </recommendedName>
</protein>
<feature type="domain" description="Integrator complex subunit 7 helical bundle" evidence="3">
    <location>
        <begin position="154"/>
        <end position="324"/>
    </location>
</feature>
<evidence type="ECO:0000313" key="4">
    <source>
        <dbReference type="EMBL" id="CAF0749231.1"/>
    </source>
</evidence>
<evidence type="ECO:0000313" key="5">
    <source>
        <dbReference type="Proteomes" id="UP000663879"/>
    </source>
</evidence>
<reference evidence="4" key="1">
    <citation type="submission" date="2021-02" db="EMBL/GenBank/DDBJ databases">
        <authorList>
            <person name="Nowell W R."/>
        </authorList>
    </citation>
    <scope>NUCLEOTIDE SEQUENCE</scope>
    <source>
        <strain evidence="4">Ploen Becks lab</strain>
    </source>
</reference>
<dbReference type="Proteomes" id="UP000663879">
    <property type="component" value="Unassembled WGS sequence"/>
</dbReference>
<dbReference type="Pfam" id="PF24437">
    <property type="entry name" value="INTS7_HB"/>
    <property type="match status" value="1"/>
</dbReference>
<dbReference type="InterPro" id="IPR054519">
    <property type="entry name" value="INTS7_C"/>
</dbReference>
<feature type="non-terminal residue" evidence="4">
    <location>
        <position position="1"/>
    </location>
</feature>
<feature type="domain" description="Integrator complex subunit 7 C-terminal" evidence="2">
    <location>
        <begin position="426"/>
        <end position="540"/>
    </location>
</feature>
<name>A0A813P5D4_9BILA</name>
<dbReference type="GO" id="GO:0032039">
    <property type="term" value="C:integrator complex"/>
    <property type="evidence" value="ECO:0007669"/>
    <property type="project" value="InterPro"/>
</dbReference>
<dbReference type="InterPro" id="IPR033060">
    <property type="entry name" value="INTS7"/>
</dbReference>
<feature type="region of interest" description="Disordered" evidence="1">
    <location>
        <begin position="575"/>
        <end position="595"/>
    </location>
</feature>
<evidence type="ECO:0008006" key="6">
    <source>
        <dbReference type="Google" id="ProtNLM"/>
    </source>
</evidence>
<dbReference type="GO" id="GO:0034472">
    <property type="term" value="P:snRNA 3'-end processing"/>
    <property type="evidence" value="ECO:0007669"/>
    <property type="project" value="TreeGrafter"/>
</dbReference>
<keyword evidence="5" id="KW-1185">Reference proteome</keyword>
<evidence type="ECO:0000259" key="2">
    <source>
        <dbReference type="Pfam" id="PF22965"/>
    </source>
</evidence>
<sequence length="609" mass="70646">KNTINYYIETLLALCSYQNVNSVIQEKNSSDISEITEENGNEKENLKKLHLVKSIFDNLLTNSTVSNLQLKCLNLLFELRVRYFYALETSLNDSFIKNSVEKFTFKNETNLWSIYKLARMCVRYTYYDLAKEIYESLSSKMTGAILNMSTSDLSYKSWFDFMSILCKSECALIKSEFTSINDLISKLNKSLCDYMKAHTIFKSLCSRCLTHTSSAIPTLENSNTCFQTRYCELRCEHIKLYIHLIMSLMTFQTIPAPVFQFKSSENFARYGRIAQQMKYTINELQKLNLKYKDFISECFDADEHTINILNIFKKQIECLIYCINLLITPKTQQQLEEDFYTNFLDIKLNLENQKSNSKFVQYSAELKIVENFFFNQIEKLKTLCTNDSESKTNHIKQFQSIVIDFIQLPIPLPRAFFTSLQKTSIKLLVSPNNKKTNSILTIRNDQTLVVKIDGIINQQFKNKSPIRTIKKVQICVTTELDSKSIPDNKFNNIKFVDVKTMLEEPKNDYFNSNVLINFPYFGNYVIQVDLYMLDNTDMIWRYTSSEKHQILVKIEEDPTRQKLFAAMAAAAAASTSNQSAGTPTGNNPPLIYQQNRNVIESDSLEKMDI</sequence>
<proteinExistence type="predicted"/>
<organism evidence="4 5">
    <name type="scientific">Brachionus calyciflorus</name>
    <dbReference type="NCBI Taxonomy" id="104777"/>
    <lineage>
        <taxon>Eukaryota</taxon>
        <taxon>Metazoa</taxon>
        <taxon>Spiralia</taxon>
        <taxon>Gnathifera</taxon>
        <taxon>Rotifera</taxon>
        <taxon>Eurotatoria</taxon>
        <taxon>Monogononta</taxon>
        <taxon>Pseudotrocha</taxon>
        <taxon>Ploima</taxon>
        <taxon>Brachionidae</taxon>
        <taxon>Brachionus</taxon>
    </lineage>
</organism>
<dbReference type="Pfam" id="PF22965">
    <property type="entry name" value="INTS7_C"/>
    <property type="match status" value="1"/>
</dbReference>
<accession>A0A813P5D4</accession>
<gene>
    <name evidence="4" type="ORF">OXX778_LOCUS3818</name>
</gene>
<dbReference type="EMBL" id="CAJNOC010000353">
    <property type="protein sequence ID" value="CAF0749231.1"/>
    <property type="molecule type" value="Genomic_DNA"/>
</dbReference>
<dbReference type="InterPro" id="IPR056517">
    <property type="entry name" value="INTS7_HB"/>
</dbReference>
<comment type="caution">
    <text evidence="4">The sequence shown here is derived from an EMBL/GenBank/DDBJ whole genome shotgun (WGS) entry which is preliminary data.</text>
</comment>
<dbReference type="AlphaFoldDB" id="A0A813P5D4"/>
<dbReference type="PANTHER" id="PTHR13322">
    <property type="entry name" value="C1ORF73 PROTEIN"/>
    <property type="match status" value="1"/>
</dbReference>
<dbReference type="OrthoDB" id="1921953at2759"/>
<evidence type="ECO:0000259" key="3">
    <source>
        <dbReference type="Pfam" id="PF24437"/>
    </source>
</evidence>